<evidence type="ECO:0000313" key="1">
    <source>
        <dbReference type="Proteomes" id="UP000887579"/>
    </source>
</evidence>
<protein>
    <submittedName>
        <fullName evidence="2">Uncharacterized protein</fullName>
    </submittedName>
</protein>
<name>A0AC34F2I6_9BILA</name>
<organism evidence="1 2">
    <name type="scientific">Panagrolaimus sp. ES5</name>
    <dbReference type="NCBI Taxonomy" id="591445"/>
    <lineage>
        <taxon>Eukaryota</taxon>
        <taxon>Metazoa</taxon>
        <taxon>Ecdysozoa</taxon>
        <taxon>Nematoda</taxon>
        <taxon>Chromadorea</taxon>
        <taxon>Rhabditida</taxon>
        <taxon>Tylenchina</taxon>
        <taxon>Panagrolaimomorpha</taxon>
        <taxon>Panagrolaimoidea</taxon>
        <taxon>Panagrolaimidae</taxon>
        <taxon>Panagrolaimus</taxon>
    </lineage>
</organism>
<evidence type="ECO:0000313" key="2">
    <source>
        <dbReference type="WBParaSite" id="ES5_v2.g10995.t1"/>
    </source>
</evidence>
<reference evidence="2" key="1">
    <citation type="submission" date="2022-11" db="UniProtKB">
        <authorList>
            <consortium name="WormBaseParasite"/>
        </authorList>
    </citation>
    <scope>IDENTIFICATION</scope>
</reference>
<proteinExistence type="predicted"/>
<dbReference type="WBParaSite" id="ES5_v2.g10995.t1">
    <property type="protein sequence ID" value="ES5_v2.g10995.t1"/>
    <property type="gene ID" value="ES5_v2.g10995"/>
</dbReference>
<accession>A0AC34F2I6</accession>
<sequence length="123" mass="12580">MSSVLKFIICIIFSLFFILINADDGGLSDIPFNGTPDQVQDAYRTKLAVELAEKGRIPLPSSRTLAKVGNAGIDAPLGGGAVGGANPVLATLGGNAAAVSNRLVGVRTGGTNTYSSVYNAGKR</sequence>
<dbReference type="Proteomes" id="UP000887579">
    <property type="component" value="Unplaced"/>
</dbReference>